<feature type="transmembrane region" description="Helical" evidence="1">
    <location>
        <begin position="133"/>
        <end position="152"/>
    </location>
</feature>
<keyword evidence="1" id="KW-1133">Transmembrane helix</keyword>
<dbReference type="Pfam" id="PF04982">
    <property type="entry name" value="TM_HPP"/>
    <property type="match status" value="1"/>
</dbReference>
<keyword evidence="1" id="KW-0812">Transmembrane</keyword>
<organism evidence="3 4">
    <name type="scientific">Shimwellia blattae (strain ATCC 29907 / DSM 4481 / JCM 1650 / NBRC 105725 / CDC 9005-74)</name>
    <name type="common">Escherichia blattae</name>
    <dbReference type="NCBI Taxonomy" id="630626"/>
    <lineage>
        <taxon>Bacteria</taxon>
        <taxon>Pseudomonadati</taxon>
        <taxon>Pseudomonadota</taxon>
        <taxon>Gammaproteobacteria</taxon>
        <taxon>Enterobacterales</taxon>
        <taxon>Enterobacteriaceae</taxon>
        <taxon>Shimwellia</taxon>
    </lineage>
</organism>
<evidence type="ECO:0000256" key="1">
    <source>
        <dbReference type="SAM" id="Phobius"/>
    </source>
</evidence>
<dbReference type="KEGG" id="ebt:EBL_c31100"/>
<feature type="transmembrane region" description="Helical" evidence="1">
    <location>
        <begin position="32"/>
        <end position="58"/>
    </location>
</feature>
<dbReference type="EMBL" id="CP001560">
    <property type="protein sequence ID" value="AFJ48180.1"/>
    <property type="molecule type" value="Genomic_DNA"/>
</dbReference>
<dbReference type="Proteomes" id="UP000001955">
    <property type="component" value="Chromosome"/>
</dbReference>
<feature type="transmembrane region" description="Helical" evidence="1">
    <location>
        <begin position="93"/>
        <end position="112"/>
    </location>
</feature>
<sequence>MKRILGGGYLPHPPQAYEILRGILGGVTGITAISYLGMFSGVPWIIAPFGATCVLLFAAPQTPLAQPRNVIFGHLIAAFCGLLFINVLGNTPFFMAIAVGMAIAAMQILRVTHAPAGANPIIIFMANIHDWNFMITPVLVGSVTLVLVALIINNIRSTDKYPVYWRGTCPKKKEDLLKE</sequence>
<dbReference type="PANTHER" id="PTHR33741:SF5">
    <property type="entry name" value="TRANSMEMBRANE PROTEIN DDB_G0269096-RELATED"/>
    <property type="match status" value="1"/>
</dbReference>
<keyword evidence="4" id="KW-1185">Reference proteome</keyword>
<keyword evidence="1" id="KW-0472">Membrane</keyword>
<gene>
    <name evidence="3" type="ordered locus">EBL_c31100</name>
</gene>
<name>I2BCC6_SHIBC</name>
<dbReference type="InterPro" id="IPR058581">
    <property type="entry name" value="TM_HPP"/>
</dbReference>
<reference evidence="3 4" key="1">
    <citation type="journal article" date="2012" name="J. Bacteriol.">
        <title>Complete genome sequence of the B12-producing Shimwellia blattae strain DSM 4481, isolated from a cockroach.</title>
        <authorList>
            <person name="Brzuszkiewicz E."/>
            <person name="Waschkowitz T."/>
            <person name="Wiezer A."/>
            <person name="Daniel R."/>
        </authorList>
    </citation>
    <scope>NUCLEOTIDE SEQUENCE [LARGE SCALE GENOMIC DNA]</scope>
    <source>
        <strain evidence="4">ATCC 29907 / DSM 4481 / JCM 1650 / NBRC 105725 / CDC 9005-74</strain>
    </source>
</reference>
<accession>I2BCC6</accession>
<evidence type="ECO:0000313" key="4">
    <source>
        <dbReference type="Proteomes" id="UP000001955"/>
    </source>
</evidence>
<dbReference type="InterPro" id="IPR007065">
    <property type="entry name" value="HPP"/>
</dbReference>
<dbReference type="OrthoDB" id="9811720at2"/>
<dbReference type="STRING" id="630626.EBL_c31100"/>
<feature type="transmembrane region" description="Helical" evidence="1">
    <location>
        <begin position="70"/>
        <end position="87"/>
    </location>
</feature>
<accession>K6W5J5</accession>
<dbReference type="PANTHER" id="PTHR33741">
    <property type="entry name" value="TRANSMEMBRANE PROTEIN DDB_G0269096-RELATED"/>
    <property type="match status" value="1"/>
</dbReference>
<proteinExistence type="predicted"/>
<dbReference type="eggNOG" id="COG3448">
    <property type="taxonomic scope" value="Bacteria"/>
</dbReference>
<dbReference type="HOGENOM" id="CLU_040397_3_0_6"/>
<dbReference type="AlphaFoldDB" id="I2BCC6"/>
<protein>
    <submittedName>
        <fullName evidence="3">Putative HPP family protein</fullName>
    </submittedName>
</protein>
<feature type="domain" description="HPP transmembrane region" evidence="2">
    <location>
        <begin position="13"/>
        <end position="162"/>
    </location>
</feature>
<evidence type="ECO:0000313" key="3">
    <source>
        <dbReference type="EMBL" id="AFJ48180.1"/>
    </source>
</evidence>
<evidence type="ECO:0000259" key="2">
    <source>
        <dbReference type="Pfam" id="PF04982"/>
    </source>
</evidence>